<feature type="transmembrane region" description="Helical" evidence="9">
    <location>
        <begin position="74"/>
        <end position="96"/>
    </location>
</feature>
<comment type="subcellular location">
    <subcellularLocation>
        <location evidence="1 9">Cell membrane</location>
        <topology evidence="1 9">Multi-pass membrane protein</topology>
    </subcellularLocation>
</comment>
<dbReference type="PROSITE" id="PS50928">
    <property type="entry name" value="ABC_TM1"/>
    <property type="match status" value="1"/>
</dbReference>
<dbReference type="InterPro" id="IPR035906">
    <property type="entry name" value="MetI-like_sf"/>
</dbReference>
<dbReference type="RefSeq" id="WP_239679002.1">
    <property type="nucleotide sequence ID" value="NZ_CP070499.1"/>
</dbReference>
<dbReference type="Proteomes" id="UP000662857">
    <property type="component" value="Chromosome"/>
</dbReference>
<feature type="transmembrane region" description="Helical" evidence="9">
    <location>
        <begin position="246"/>
        <end position="264"/>
    </location>
</feature>
<comment type="similarity">
    <text evidence="2">Belongs to the binding-protein-dependent transport system permease family. MalFG subfamily.</text>
</comment>
<evidence type="ECO:0000313" key="11">
    <source>
        <dbReference type="EMBL" id="QSB16765.1"/>
    </source>
</evidence>
<feature type="transmembrane region" description="Helical" evidence="9">
    <location>
        <begin position="12"/>
        <end position="35"/>
    </location>
</feature>
<dbReference type="EMBL" id="CP070499">
    <property type="protein sequence ID" value="QSB16765.1"/>
    <property type="molecule type" value="Genomic_DNA"/>
</dbReference>
<dbReference type="GO" id="GO:0055085">
    <property type="term" value="P:transmembrane transport"/>
    <property type="evidence" value="ECO:0007669"/>
    <property type="project" value="InterPro"/>
</dbReference>
<name>A0A895YLB5_9ACTN</name>
<proteinExistence type="inferred from homology"/>
<keyword evidence="3 9" id="KW-0813">Transport</keyword>
<dbReference type="KEGG" id="nhy:JQS43_11060"/>
<feature type="transmembrane region" description="Helical" evidence="9">
    <location>
        <begin position="182"/>
        <end position="207"/>
    </location>
</feature>
<evidence type="ECO:0000256" key="9">
    <source>
        <dbReference type="RuleBase" id="RU363032"/>
    </source>
</evidence>
<evidence type="ECO:0000256" key="8">
    <source>
        <dbReference type="ARBA" id="ARBA00023136"/>
    </source>
</evidence>
<evidence type="ECO:0000256" key="3">
    <source>
        <dbReference type="ARBA" id="ARBA00022448"/>
    </source>
</evidence>
<dbReference type="Gene3D" id="1.10.3720.10">
    <property type="entry name" value="MetI-like"/>
    <property type="match status" value="1"/>
</dbReference>
<dbReference type="AlphaFoldDB" id="A0A895YLB5"/>
<dbReference type="GO" id="GO:0005886">
    <property type="term" value="C:plasma membrane"/>
    <property type="evidence" value="ECO:0007669"/>
    <property type="project" value="UniProtKB-SubCell"/>
</dbReference>
<dbReference type="SUPFAM" id="SSF161098">
    <property type="entry name" value="MetI-like"/>
    <property type="match status" value="1"/>
</dbReference>
<dbReference type="PANTHER" id="PTHR32243">
    <property type="entry name" value="MALTOSE TRANSPORT SYSTEM PERMEASE-RELATED"/>
    <property type="match status" value="1"/>
</dbReference>
<keyword evidence="8 9" id="KW-0472">Membrane</keyword>
<evidence type="ECO:0000259" key="10">
    <source>
        <dbReference type="PROSITE" id="PS50928"/>
    </source>
</evidence>
<gene>
    <name evidence="11" type="ORF">JQS43_11060</name>
</gene>
<feature type="transmembrane region" description="Helical" evidence="9">
    <location>
        <begin position="105"/>
        <end position="126"/>
    </location>
</feature>
<evidence type="ECO:0000313" key="12">
    <source>
        <dbReference type="Proteomes" id="UP000662857"/>
    </source>
</evidence>
<evidence type="ECO:0000256" key="1">
    <source>
        <dbReference type="ARBA" id="ARBA00004651"/>
    </source>
</evidence>
<organism evidence="11 12">
    <name type="scientific">Natronosporangium hydrolyticum</name>
    <dbReference type="NCBI Taxonomy" id="2811111"/>
    <lineage>
        <taxon>Bacteria</taxon>
        <taxon>Bacillati</taxon>
        <taxon>Actinomycetota</taxon>
        <taxon>Actinomycetes</taxon>
        <taxon>Micromonosporales</taxon>
        <taxon>Micromonosporaceae</taxon>
        <taxon>Natronosporangium</taxon>
    </lineage>
</organism>
<feature type="domain" description="ABC transmembrane type-1" evidence="10">
    <location>
        <begin position="70"/>
        <end position="265"/>
    </location>
</feature>
<dbReference type="PANTHER" id="PTHR32243:SF50">
    <property type="entry name" value="MALTOSE_MALTODEXTRIN TRANSPORT SYSTEM PERMEASE PROTEIN MALG"/>
    <property type="match status" value="1"/>
</dbReference>
<evidence type="ECO:0000256" key="6">
    <source>
        <dbReference type="ARBA" id="ARBA00022692"/>
    </source>
</evidence>
<keyword evidence="5" id="KW-0762">Sugar transport</keyword>
<keyword evidence="12" id="KW-1185">Reference proteome</keyword>
<sequence length="279" mass="30838">MIRRWLARGGPYAGFAVFALIFGVPVYWILLSAFLPSDQLLSDPPTYFTTRPTLDSVERTVDQVPLWTYLRNSVVFAVGSATLSVGLAFLAAYAFARLRFRGSNVVLLLLLLSMALPQIATTIPLFRLYQSLGLVDTLHGLVLLQGSLLIPLTVWLLISFVKQIPVELEEAAHIDGSNFVQMLYLVVWPLMKPALVTLFIINLITAWNELFFPLVFSNSVDTRTLTIGLIQLTQVTSGTTSRPWDLMATLAMFMIVPIIVLVVIGQRRIIAGLTAGSGK</sequence>
<dbReference type="InterPro" id="IPR050901">
    <property type="entry name" value="BP-dep_ABC_trans_perm"/>
</dbReference>
<evidence type="ECO:0000256" key="4">
    <source>
        <dbReference type="ARBA" id="ARBA00022475"/>
    </source>
</evidence>
<dbReference type="CDD" id="cd06261">
    <property type="entry name" value="TM_PBP2"/>
    <property type="match status" value="1"/>
</dbReference>
<keyword evidence="6 9" id="KW-0812">Transmembrane</keyword>
<reference evidence="11" key="1">
    <citation type="submission" date="2021-02" db="EMBL/GenBank/DDBJ databases">
        <title>Natrosporangium hydrolyticum gen. nov., sp. nov, a haloalkaliphilic actinobacterium from a soda solonchak soil.</title>
        <authorList>
            <person name="Sorokin D.Y."/>
            <person name="Khijniak T.V."/>
            <person name="Zakharycheva A.P."/>
            <person name="Boueva O.V."/>
            <person name="Ariskina E.V."/>
            <person name="Hahnke R.L."/>
            <person name="Bunk B."/>
            <person name="Sproer C."/>
            <person name="Schumann P."/>
            <person name="Evtushenko L.I."/>
            <person name="Kublanov I.V."/>
        </authorList>
    </citation>
    <scope>NUCLEOTIDE SEQUENCE</scope>
    <source>
        <strain evidence="11">DSM 106523</strain>
    </source>
</reference>
<dbReference type="InterPro" id="IPR000515">
    <property type="entry name" value="MetI-like"/>
</dbReference>
<keyword evidence="7 9" id="KW-1133">Transmembrane helix</keyword>
<evidence type="ECO:0000256" key="7">
    <source>
        <dbReference type="ARBA" id="ARBA00022989"/>
    </source>
</evidence>
<evidence type="ECO:0000256" key="2">
    <source>
        <dbReference type="ARBA" id="ARBA00009047"/>
    </source>
</evidence>
<keyword evidence="4" id="KW-1003">Cell membrane</keyword>
<dbReference type="Pfam" id="PF00528">
    <property type="entry name" value="BPD_transp_1"/>
    <property type="match status" value="1"/>
</dbReference>
<evidence type="ECO:0000256" key="5">
    <source>
        <dbReference type="ARBA" id="ARBA00022597"/>
    </source>
</evidence>
<feature type="transmembrane region" description="Helical" evidence="9">
    <location>
        <begin position="138"/>
        <end position="161"/>
    </location>
</feature>
<protein>
    <submittedName>
        <fullName evidence="11">Carbohydrate ABC transporter permease</fullName>
    </submittedName>
</protein>
<accession>A0A895YLB5</accession>